<dbReference type="EMBL" id="JAPNKE010000002">
    <property type="protein sequence ID" value="MCY1014165.1"/>
    <property type="molecule type" value="Genomic_DNA"/>
</dbReference>
<dbReference type="Proteomes" id="UP001150924">
    <property type="component" value="Unassembled WGS sequence"/>
</dbReference>
<reference evidence="2" key="1">
    <citation type="submission" date="2022-11" db="EMBL/GenBank/DDBJ databases">
        <title>Minimal conservation of predation-associated metabolite biosynthetic gene clusters underscores biosynthetic potential of Myxococcota including descriptions for ten novel species: Archangium lansinium sp. nov., Myxococcus landrumus sp. nov., Nannocystis bai.</title>
        <authorList>
            <person name="Ahearne A."/>
            <person name="Stevens C."/>
            <person name="Phillips K."/>
        </authorList>
    </citation>
    <scope>NUCLEOTIDE SEQUENCE</scope>
    <source>
        <strain evidence="2">Na p29</strain>
    </source>
</reference>
<accession>A0A9X3F2P7</accession>
<organism evidence="2 3">
    <name type="scientific">Nannocystis pusilla</name>
    <dbReference type="NCBI Taxonomy" id="889268"/>
    <lineage>
        <taxon>Bacteria</taxon>
        <taxon>Pseudomonadati</taxon>
        <taxon>Myxococcota</taxon>
        <taxon>Polyangia</taxon>
        <taxon>Nannocystales</taxon>
        <taxon>Nannocystaceae</taxon>
        <taxon>Nannocystis</taxon>
    </lineage>
</organism>
<dbReference type="RefSeq" id="WP_267778419.1">
    <property type="nucleotide sequence ID" value="NZ_JAPNKE010000002.1"/>
</dbReference>
<evidence type="ECO:0000313" key="2">
    <source>
        <dbReference type="EMBL" id="MCY1014165.1"/>
    </source>
</evidence>
<gene>
    <name evidence="2" type="ORF">OV079_53365</name>
</gene>
<dbReference type="AlphaFoldDB" id="A0A9X3F2P7"/>
<proteinExistence type="predicted"/>
<feature type="region of interest" description="Disordered" evidence="1">
    <location>
        <begin position="105"/>
        <end position="127"/>
    </location>
</feature>
<feature type="compositionally biased region" description="Basic residues" evidence="1">
    <location>
        <begin position="116"/>
        <end position="127"/>
    </location>
</feature>
<protein>
    <submittedName>
        <fullName evidence="2">Uncharacterized protein</fullName>
    </submittedName>
</protein>
<name>A0A9X3F2P7_9BACT</name>
<sequence length="127" mass="13538">MPVERVESKASPVAIEWVAAGARAWADWRLAESRQLRVDLQAPAGTHHAFGWLVPGEVAVASLDDLTAPMTVPVTSPLRMALNGGADATRPLVYKDVAPGTYTVCGRSSSRGRATGWRRRSAARGST</sequence>
<evidence type="ECO:0000256" key="1">
    <source>
        <dbReference type="SAM" id="MobiDB-lite"/>
    </source>
</evidence>
<evidence type="ECO:0000313" key="3">
    <source>
        <dbReference type="Proteomes" id="UP001150924"/>
    </source>
</evidence>
<comment type="caution">
    <text evidence="2">The sequence shown here is derived from an EMBL/GenBank/DDBJ whole genome shotgun (WGS) entry which is preliminary data.</text>
</comment>
<keyword evidence="3" id="KW-1185">Reference proteome</keyword>